<proteinExistence type="predicted"/>
<dbReference type="Proteomes" id="UP000309997">
    <property type="component" value="Unassembled WGS sequence"/>
</dbReference>
<accession>A0ACC4D155</accession>
<gene>
    <name evidence="1" type="ORF">D5086_001877</name>
</gene>
<sequence length="127" mass="13474">MTKSKTKTSFLKTVQGDFSLQIPRYGSVSRATKVSSKHRNKLMQRNSSSHSSTAPSACFSDPTRGPSSISPSQPTSGKECFASQPSSGAPPTDDGHTLAFRAQGTPFSGGYKCFTSEIQTGSLMPGY</sequence>
<comment type="caution">
    <text evidence="1">The sequence shown here is derived from an EMBL/GenBank/DDBJ whole genome shotgun (WGS) entry which is preliminary data.</text>
</comment>
<organism evidence="1 2">
    <name type="scientific">Populus alba</name>
    <name type="common">White poplar</name>
    <dbReference type="NCBI Taxonomy" id="43335"/>
    <lineage>
        <taxon>Eukaryota</taxon>
        <taxon>Viridiplantae</taxon>
        <taxon>Streptophyta</taxon>
        <taxon>Embryophyta</taxon>
        <taxon>Tracheophyta</taxon>
        <taxon>Spermatophyta</taxon>
        <taxon>Magnoliopsida</taxon>
        <taxon>eudicotyledons</taxon>
        <taxon>Gunneridae</taxon>
        <taxon>Pentapetalae</taxon>
        <taxon>rosids</taxon>
        <taxon>fabids</taxon>
        <taxon>Malpighiales</taxon>
        <taxon>Salicaceae</taxon>
        <taxon>Saliceae</taxon>
        <taxon>Populus</taxon>
    </lineage>
</organism>
<reference evidence="1 2" key="1">
    <citation type="journal article" date="2024" name="Plant Biotechnol. J.">
        <title>Genome and CRISPR/Cas9 system of a widespread forest tree (Populus alba) in the world.</title>
        <authorList>
            <person name="Liu Y.J."/>
            <person name="Jiang P.F."/>
            <person name="Han X.M."/>
            <person name="Li X.Y."/>
            <person name="Wang H.M."/>
            <person name="Wang Y.J."/>
            <person name="Wang X.X."/>
            <person name="Zeng Q.Y."/>
        </authorList>
    </citation>
    <scope>NUCLEOTIDE SEQUENCE [LARGE SCALE GENOMIC DNA]</scope>
    <source>
        <strain evidence="2">cv. PAL-ZL1</strain>
    </source>
</reference>
<dbReference type="EMBL" id="RCHU02000001">
    <property type="protein sequence ID" value="KAL3610857.1"/>
    <property type="molecule type" value="Genomic_DNA"/>
</dbReference>
<evidence type="ECO:0000313" key="1">
    <source>
        <dbReference type="EMBL" id="KAL3610857.1"/>
    </source>
</evidence>
<evidence type="ECO:0000313" key="2">
    <source>
        <dbReference type="Proteomes" id="UP000309997"/>
    </source>
</evidence>
<name>A0ACC4D155_POPAL</name>
<keyword evidence="2" id="KW-1185">Reference proteome</keyword>
<protein>
    <submittedName>
        <fullName evidence="1">Uncharacterized protein</fullName>
    </submittedName>
</protein>